<comment type="similarity">
    <text evidence="2">Belongs to the glycosyltransferase 28 family.</text>
</comment>
<feature type="domain" description="Glycosyl transferase family 28 C-terminal" evidence="5">
    <location>
        <begin position="214"/>
        <end position="336"/>
    </location>
</feature>
<dbReference type="PANTHER" id="PTHR43025:SF3">
    <property type="entry name" value="MONOGALACTOSYLDIACYLGLYCEROL SYNTHASE 1, CHLOROPLASTIC"/>
    <property type="match status" value="1"/>
</dbReference>
<evidence type="ECO:0000256" key="2">
    <source>
        <dbReference type="ARBA" id="ARBA00006962"/>
    </source>
</evidence>
<keyword evidence="3" id="KW-0328">Glycosyltransferase</keyword>
<proteinExistence type="inferred from homology"/>
<comment type="caution">
    <text evidence="7">The sequence shown here is derived from an EMBL/GenBank/DDBJ whole genome shotgun (WGS) entry which is preliminary data.</text>
</comment>
<dbReference type="Gene3D" id="3.40.50.2000">
    <property type="entry name" value="Glycogen Phosphorylase B"/>
    <property type="match status" value="1"/>
</dbReference>
<evidence type="ECO:0000256" key="4">
    <source>
        <dbReference type="ARBA" id="ARBA00022679"/>
    </source>
</evidence>
<dbReference type="Proteomes" id="UP000215509">
    <property type="component" value="Unassembled WGS sequence"/>
</dbReference>
<dbReference type="SUPFAM" id="SSF53756">
    <property type="entry name" value="UDP-Glycosyltransferase/glycogen phosphorylase"/>
    <property type="match status" value="1"/>
</dbReference>
<name>A0A229UWW9_9BACL</name>
<dbReference type="GO" id="GO:0009247">
    <property type="term" value="P:glycolipid biosynthetic process"/>
    <property type="evidence" value="ECO:0007669"/>
    <property type="project" value="InterPro"/>
</dbReference>
<organism evidence="7 8">
    <name type="scientific">Paenibacillus rigui</name>
    <dbReference type="NCBI Taxonomy" id="554312"/>
    <lineage>
        <taxon>Bacteria</taxon>
        <taxon>Bacillati</taxon>
        <taxon>Bacillota</taxon>
        <taxon>Bacilli</taxon>
        <taxon>Bacillales</taxon>
        <taxon>Paenibacillaceae</taxon>
        <taxon>Paenibacillus</taxon>
    </lineage>
</organism>
<evidence type="ECO:0000259" key="5">
    <source>
        <dbReference type="Pfam" id="PF04101"/>
    </source>
</evidence>
<dbReference type="InterPro" id="IPR009695">
    <property type="entry name" value="Diacylglyc_glucosyltr_N"/>
</dbReference>
<sequence>MSNVNPRVLILTASYGNGHIQASQAIQQQFIKQGVDQVSVIDLMKEGHPFLNKITTSLYKKSPQSSRIGLDYYGWSYYLTRETKHTALFNRSMQALGRKKLTEVIHQIRPDAVVNAFPFGAAPEVCSTLGIQNFTVITDYALHSTWIHPYVDKYYVATDDLKEDIISKGFAKDRVKVSGIPIRKDFDELSSGRAASVKQAHKKTVLVMAADSGAVSYIEEMLQVLLFMGEYRVVVVCGRNEKLKQRLEIQFAAYFNLEVLGYIENIHELMSLSSCIITKAGGLTLTEAIALRLPIFIYRPYAGQERENALYLTSRGVASMSNNVEELSAQIRFVLSNPGLIEAIKSRMVSLQRKHASALIVSDIIQSIDQQVPVSM</sequence>
<dbReference type="InterPro" id="IPR050519">
    <property type="entry name" value="Glycosyltransf_28_UgtP"/>
</dbReference>
<keyword evidence="8" id="KW-1185">Reference proteome</keyword>
<reference evidence="7 8" key="1">
    <citation type="submission" date="2017-07" db="EMBL/GenBank/DDBJ databases">
        <title>Genome sequencing and assembly of Paenibacillus rigui.</title>
        <authorList>
            <person name="Mayilraj S."/>
        </authorList>
    </citation>
    <scope>NUCLEOTIDE SEQUENCE [LARGE SCALE GENOMIC DNA]</scope>
    <source>
        <strain evidence="7 8">JCM 16352</strain>
    </source>
</reference>
<dbReference type="EMBL" id="NMQW01000002">
    <property type="protein sequence ID" value="OXM87997.1"/>
    <property type="molecule type" value="Genomic_DNA"/>
</dbReference>
<dbReference type="PANTHER" id="PTHR43025">
    <property type="entry name" value="MONOGALACTOSYLDIACYLGLYCEROL SYNTHASE"/>
    <property type="match status" value="1"/>
</dbReference>
<feature type="domain" description="Diacylglycerol glucosyltransferase N-terminal" evidence="6">
    <location>
        <begin position="19"/>
        <end position="182"/>
    </location>
</feature>
<protein>
    <submittedName>
        <fullName evidence="7">Galactosyldiacylglycerol synthase</fullName>
    </submittedName>
</protein>
<dbReference type="RefSeq" id="WP_094013246.1">
    <property type="nucleotide sequence ID" value="NZ_NMQW01000002.1"/>
</dbReference>
<keyword evidence="4" id="KW-0808">Transferase</keyword>
<dbReference type="Pfam" id="PF06925">
    <property type="entry name" value="MGDG_synth"/>
    <property type="match status" value="1"/>
</dbReference>
<evidence type="ECO:0000259" key="6">
    <source>
        <dbReference type="Pfam" id="PF06925"/>
    </source>
</evidence>
<accession>A0A229UWW9</accession>
<evidence type="ECO:0000313" key="7">
    <source>
        <dbReference type="EMBL" id="OXM87997.1"/>
    </source>
</evidence>
<dbReference type="AlphaFoldDB" id="A0A229UWW9"/>
<dbReference type="OrthoDB" id="9815663at2"/>
<dbReference type="GO" id="GO:0016020">
    <property type="term" value="C:membrane"/>
    <property type="evidence" value="ECO:0007669"/>
    <property type="project" value="UniProtKB-SubCell"/>
</dbReference>
<evidence type="ECO:0000313" key="8">
    <source>
        <dbReference type="Proteomes" id="UP000215509"/>
    </source>
</evidence>
<comment type="subcellular location">
    <subcellularLocation>
        <location evidence="1">Membrane</location>
    </subcellularLocation>
</comment>
<gene>
    <name evidence="7" type="ORF">CF651_02565</name>
</gene>
<evidence type="ECO:0000256" key="1">
    <source>
        <dbReference type="ARBA" id="ARBA00004370"/>
    </source>
</evidence>
<evidence type="ECO:0000256" key="3">
    <source>
        <dbReference type="ARBA" id="ARBA00022676"/>
    </source>
</evidence>
<dbReference type="GO" id="GO:0016758">
    <property type="term" value="F:hexosyltransferase activity"/>
    <property type="evidence" value="ECO:0007669"/>
    <property type="project" value="InterPro"/>
</dbReference>
<dbReference type="InterPro" id="IPR007235">
    <property type="entry name" value="Glyco_trans_28_C"/>
</dbReference>
<dbReference type="Pfam" id="PF04101">
    <property type="entry name" value="Glyco_tran_28_C"/>
    <property type="match status" value="1"/>
</dbReference>